<dbReference type="InterPro" id="IPR036849">
    <property type="entry name" value="Enolase-like_C_sf"/>
</dbReference>
<dbReference type="RefSeq" id="WP_342823108.1">
    <property type="nucleotide sequence ID" value="NZ_CP046146.1"/>
</dbReference>
<dbReference type="SUPFAM" id="SSF54826">
    <property type="entry name" value="Enolase N-terminal domain-like"/>
    <property type="match status" value="1"/>
</dbReference>
<dbReference type="InterPro" id="IPR034593">
    <property type="entry name" value="DgoD-like"/>
</dbReference>
<dbReference type="Gene3D" id="3.30.390.10">
    <property type="entry name" value="Enolase-like, N-terminal domain"/>
    <property type="match status" value="1"/>
</dbReference>
<reference evidence="6 7" key="1">
    <citation type="submission" date="2019-11" db="EMBL/GenBank/DDBJ databases">
        <authorList>
            <person name="Cho J.-C."/>
        </authorList>
    </citation>
    <scope>NUCLEOTIDE SEQUENCE [LARGE SCALE GENOMIC DNA]</scope>
    <source>
        <strain evidence="5 6">JH1073</strain>
        <strain evidence="4 7">JH702</strain>
    </source>
</reference>
<feature type="region of interest" description="Disordered" evidence="2">
    <location>
        <begin position="403"/>
        <end position="446"/>
    </location>
</feature>
<keyword evidence="6" id="KW-1185">Reference proteome</keyword>
<dbReference type="Gene3D" id="3.20.20.120">
    <property type="entry name" value="Enolase-like C-terminal domain"/>
    <property type="match status" value="1"/>
</dbReference>
<dbReference type="GO" id="GO:0016829">
    <property type="term" value="F:lyase activity"/>
    <property type="evidence" value="ECO:0007669"/>
    <property type="project" value="UniProtKB-KW"/>
</dbReference>
<dbReference type="CDD" id="cd03316">
    <property type="entry name" value="MR_like"/>
    <property type="match status" value="1"/>
</dbReference>
<dbReference type="GO" id="GO:0009063">
    <property type="term" value="P:amino acid catabolic process"/>
    <property type="evidence" value="ECO:0007669"/>
    <property type="project" value="InterPro"/>
</dbReference>
<feature type="compositionally biased region" description="Acidic residues" evidence="2">
    <location>
        <begin position="436"/>
        <end position="446"/>
    </location>
</feature>
<name>A0AAJ6CUN3_9CHLR</name>
<evidence type="ECO:0000256" key="1">
    <source>
        <dbReference type="ARBA" id="ARBA00023239"/>
    </source>
</evidence>
<sequence>MKITHIETVRVSDPADVIWVRVHTDTGLIGLGETWYASKTVESAVHDHFAPLVVGRDPFAIERHWLNMFRLSDHAGYGGAELRAISAIDMALWDIKGQAAGVPVYELLGGAVRKKIRVYATGAPFEGCGDLAKELIDDGITAMKMGPTITVATPSEGQYLAPKELDHVLKPFRDVRDAVGDDIKIANDGHGKWSLPVAIQIAKEMEPLDIMWQEDLMPLLNPEALRQLQDSTSSPVCISERLLTRWQLREFIENGAAQIVMPDLIWTGGISETHRIAVMASAHQVPVAPHDATGPVNIFACAHICMNSPNAMIMEHVRPYLYGWYGEFVDPLPPIENGWLHAPQNPGIGTRLRPEVFERPDVMIRVSDESVMIMGMNDEGWDRADNFSNEIWGEMEEIIDFRSQGSPISERLTRGEGDSPTGGPGGGVATWFKDDESSDDGEGGQR</sequence>
<dbReference type="InterPro" id="IPR013342">
    <property type="entry name" value="Mandelate_racemase_C"/>
</dbReference>
<accession>A0AAJ6CUN3</accession>
<evidence type="ECO:0000313" key="5">
    <source>
        <dbReference type="EMBL" id="WFG39424.1"/>
    </source>
</evidence>
<dbReference type="EMBL" id="WMBE01000001">
    <property type="protein sequence ID" value="MDG0865843.1"/>
    <property type="molecule type" value="Genomic_DNA"/>
</dbReference>
<evidence type="ECO:0000313" key="7">
    <source>
        <dbReference type="Proteomes" id="UP001321249"/>
    </source>
</evidence>
<dbReference type="PANTHER" id="PTHR48080">
    <property type="entry name" value="D-GALACTONATE DEHYDRATASE-RELATED"/>
    <property type="match status" value="1"/>
</dbReference>
<dbReference type="EMBL" id="CP046147">
    <property type="protein sequence ID" value="WFG39424.1"/>
    <property type="molecule type" value="Genomic_DNA"/>
</dbReference>
<dbReference type="Proteomes" id="UP001321249">
    <property type="component" value="Unassembled WGS sequence"/>
</dbReference>
<feature type="domain" description="Mandelate racemase/muconate lactonizing enzyme C-terminal" evidence="3">
    <location>
        <begin position="125"/>
        <end position="235"/>
    </location>
</feature>
<evidence type="ECO:0000256" key="2">
    <source>
        <dbReference type="SAM" id="MobiDB-lite"/>
    </source>
</evidence>
<dbReference type="SMART" id="SM00922">
    <property type="entry name" value="MR_MLE"/>
    <property type="match status" value="1"/>
</dbReference>
<dbReference type="InterPro" id="IPR018110">
    <property type="entry name" value="Mandel_Rmase/mucon_lact_enz_CS"/>
</dbReference>
<dbReference type="InterPro" id="IPR013341">
    <property type="entry name" value="Mandelate_racemase_N_dom"/>
</dbReference>
<evidence type="ECO:0000313" key="6">
    <source>
        <dbReference type="Proteomes" id="UP001219901"/>
    </source>
</evidence>
<dbReference type="SUPFAM" id="SSF51604">
    <property type="entry name" value="Enolase C-terminal domain-like"/>
    <property type="match status" value="1"/>
</dbReference>
<dbReference type="PANTHER" id="PTHR48080:SF2">
    <property type="entry name" value="D-GALACTONATE DEHYDRATASE"/>
    <property type="match status" value="1"/>
</dbReference>
<dbReference type="Pfam" id="PF02746">
    <property type="entry name" value="MR_MLE_N"/>
    <property type="match status" value="1"/>
</dbReference>
<proteinExistence type="predicted"/>
<evidence type="ECO:0000313" key="4">
    <source>
        <dbReference type="EMBL" id="MDG0865843.1"/>
    </source>
</evidence>
<dbReference type="AlphaFoldDB" id="A0AAJ6CUN3"/>
<gene>
    <name evidence="4" type="ORF">GKO46_01995</name>
    <name evidence="5" type="ORF">GKO48_07265</name>
</gene>
<keyword evidence="1" id="KW-0456">Lyase</keyword>
<dbReference type="Proteomes" id="UP001219901">
    <property type="component" value="Chromosome"/>
</dbReference>
<dbReference type="PROSITE" id="PS00908">
    <property type="entry name" value="MR_MLE_1"/>
    <property type="match status" value="1"/>
</dbReference>
<reference evidence="6" key="3">
    <citation type="submission" date="2023-06" db="EMBL/GenBank/DDBJ databases">
        <title>Pangenomics reveal diversification of enzyme families and niche specialization in globally abundant SAR202 bacteria.</title>
        <authorList>
            <person name="Saw J.H.W."/>
        </authorList>
    </citation>
    <scope>NUCLEOTIDE SEQUENCE [LARGE SCALE GENOMIC DNA]</scope>
    <source>
        <strain evidence="6">JH1073</strain>
    </source>
</reference>
<dbReference type="SFLD" id="SFLDG00179">
    <property type="entry name" value="mandelate_racemase"/>
    <property type="match status" value="1"/>
</dbReference>
<dbReference type="Pfam" id="PF13378">
    <property type="entry name" value="MR_MLE_C"/>
    <property type="match status" value="1"/>
</dbReference>
<evidence type="ECO:0000259" key="3">
    <source>
        <dbReference type="SMART" id="SM00922"/>
    </source>
</evidence>
<dbReference type="SFLD" id="SFLDS00001">
    <property type="entry name" value="Enolase"/>
    <property type="match status" value="1"/>
</dbReference>
<dbReference type="InterPro" id="IPR029017">
    <property type="entry name" value="Enolase-like_N"/>
</dbReference>
<protein>
    <submittedName>
        <fullName evidence="5">Mandelate racemase/muconate lactonizing enzyme family protein</fullName>
    </submittedName>
</protein>
<organism evidence="5 6">
    <name type="scientific">Candidatus Lucifugimonas marina</name>
    <dbReference type="NCBI Taxonomy" id="3038979"/>
    <lineage>
        <taxon>Bacteria</taxon>
        <taxon>Bacillati</taxon>
        <taxon>Chloroflexota</taxon>
        <taxon>Dehalococcoidia</taxon>
        <taxon>SAR202 cluster</taxon>
        <taxon>Candidatus Lucifugimonadales</taxon>
        <taxon>Candidatus Lucifugimonadaceae</taxon>
        <taxon>Candidatus Lucifugimonas</taxon>
    </lineage>
</organism>
<dbReference type="InterPro" id="IPR029065">
    <property type="entry name" value="Enolase_C-like"/>
</dbReference>
<reference evidence="5" key="2">
    <citation type="journal article" date="2023" name="Nat. Commun.">
        <title>Cultivation of marine bacteria of the SAR202 clade.</title>
        <authorList>
            <person name="Lim Y."/>
            <person name="Seo J.H."/>
            <person name="Giovannoni S.J."/>
            <person name="Kang I."/>
            <person name="Cho J.C."/>
        </authorList>
    </citation>
    <scope>NUCLEOTIDE SEQUENCE</scope>
    <source>
        <strain evidence="5">JH1073</strain>
    </source>
</reference>